<keyword evidence="4" id="KW-0234">DNA repair</keyword>
<dbReference type="Pfam" id="PF02144">
    <property type="entry name" value="Rad1"/>
    <property type="match status" value="1"/>
</dbReference>
<dbReference type="GO" id="GO:0006281">
    <property type="term" value="P:DNA repair"/>
    <property type="evidence" value="ECO:0007669"/>
    <property type="project" value="UniProtKB-KW"/>
</dbReference>
<dbReference type="PRINTS" id="PR01245">
    <property type="entry name" value="RAD1REC1"/>
</dbReference>
<feature type="region of interest" description="Disordered" evidence="6">
    <location>
        <begin position="242"/>
        <end position="266"/>
    </location>
</feature>
<evidence type="ECO:0000256" key="3">
    <source>
        <dbReference type="ARBA" id="ARBA00022763"/>
    </source>
</evidence>
<evidence type="ECO:0000256" key="2">
    <source>
        <dbReference type="ARBA" id="ARBA00010991"/>
    </source>
</evidence>
<dbReference type="PANTHER" id="PTHR10870:SF0">
    <property type="entry name" value="CELL CYCLE CHECKPOINT PROTEIN RAD1"/>
    <property type="match status" value="1"/>
</dbReference>
<dbReference type="PANTHER" id="PTHR10870">
    <property type="entry name" value="CELL CYCLE CHECKPOINT PROTEIN RAD1"/>
    <property type="match status" value="1"/>
</dbReference>
<evidence type="ECO:0000313" key="7">
    <source>
        <dbReference type="EMBL" id="ERF70830.1"/>
    </source>
</evidence>
<dbReference type="HOGENOM" id="CLU_035332_0_0_1"/>
<keyword evidence="5" id="KW-0539">Nucleus</keyword>
<dbReference type="RefSeq" id="XP_007803449.1">
    <property type="nucleotide sequence ID" value="XM_007805258.1"/>
</dbReference>
<protein>
    <submittedName>
        <fullName evidence="7">Uncharacterized protein</fullName>
    </submittedName>
</protein>
<dbReference type="AlphaFoldDB" id="U1HKQ3"/>
<feature type="region of interest" description="Disordered" evidence="6">
    <location>
        <begin position="367"/>
        <end position="395"/>
    </location>
</feature>
<gene>
    <name evidence="7" type="ORF">EPUS_02352</name>
</gene>
<dbReference type="eggNOG" id="KOG3194">
    <property type="taxonomic scope" value="Eukaryota"/>
</dbReference>
<comment type="similarity">
    <text evidence="2">Belongs to the rad1 family.</text>
</comment>
<organism evidence="7 8">
    <name type="scientific">Endocarpon pusillum (strain Z07020 / HMAS-L-300199)</name>
    <name type="common">Lichen-forming fungus</name>
    <dbReference type="NCBI Taxonomy" id="1263415"/>
    <lineage>
        <taxon>Eukaryota</taxon>
        <taxon>Fungi</taxon>
        <taxon>Dikarya</taxon>
        <taxon>Ascomycota</taxon>
        <taxon>Pezizomycotina</taxon>
        <taxon>Eurotiomycetes</taxon>
        <taxon>Chaetothyriomycetidae</taxon>
        <taxon>Verrucariales</taxon>
        <taxon>Verrucariaceae</taxon>
        <taxon>Endocarpon</taxon>
    </lineage>
</organism>
<dbReference type="EMBL" id="KE721278">
    <property type="protein sequence ID" value="ERF70830.1"/>
    <property type="molecule type" value="Genomic_DNA"/>
</dbReference>
<name>U1HKQ3_ENDPU</name>
<feature type="compositionally biased region" description="Acidic residues" evidence="6">
    <location>
        <begin position="367"/>
        <end position="376"/>
    </location>
</feature>
<comment type="subcellular location">
    <subcellularLocation>
        <location evidence="1">Nucleus</location>
    </subcellularLocation>
</comment>
<dbReference type="Proteomes" id="UP000019373">
    <property type="component" value="Unassembled WGS sequence"/>
</dbReference>
<reference evidence="8" key="1">
    <citation type="journal article" date="2014" name="BMC Genomics">
        <title>Genome characteristics reveal the impact of lichenization on lichen-forming fungus Endocarpon pusillum Hedwig (Verrucariales, Ascomycota).</title>
        <authorList>
            <person name="Wang Y.-Y."/>
            <person name="Liu B."/>
            <person name="Zhang X.-Y."/>
            <person name="Zhou Q.-M."/>
            <person name="Zhang T."/>
            <person name="Li H."/>
            <person name="Yu Y.-F."/>
            <person name="Zhang X.-L."/>
            <person name="Hao X.-Y."/>
            <person name="Wang M."/>
            <person name="Wang L."/>
            <person name="Wei J.-C."/>
        </authorList>
    </citation>
    <scope>NUCLEOTIDE SEQUENCE [LARGE SCALE GENOMIC DNA]</scope>
    <source>
        <strain evidence="8">Z07020 / HMAS-L-300199</strain>
    </source>
</reference>
<evidence type="ECO:0000256" key="1">
    <source>
        <dbReference type="ARBA" id="ARBA00004123"/>
    </source>
</evidence>
<sequence length="395" mass="41854">MDNSNNPIFTAVSSSVRQVSLLLRCIGFSPKAEVQITTDGLRFSVEEFRAVQGLAFLERSLFSSYSFNASSDTAPSSPNETTSSPSFQINLIALLETLQIFGLSDATNSSSRNPNGGFTSSFAHNAFNTPALAATGGTCRISYPYLGAPLSITISEAGVTTTCNLNTYESSTDAGFDVDESIPLQRDALTLKIIMRSTWLYDAITELASTNPTMLILTASGHTTPLFALEGAGGPFGDSVVDFQPEPSRTPKSGLSSNGTGKDEKARAPLVSETFTVLSGSGTRGTIRQRYKFAHIQKAARAMDLASKVCIRCDSQGVMSLQFMIELSRDGIGVGPARDAERPNGGGGGGAAAARVSFVDFRFVPLIDEEDEEEGSDKENESFGGDMNGSTASDQ</sequence>
<dbReference type="GO" id="GO:0000077">
    <property type="term" value="P:DNA damage checkpoint signaling"/>
    <property type="evidence" value="ECO:0007669"/>
    <property type="project" value="InterPro"/>
</dbReference>
<dbReference type="InterPro" id="IPR003021">
    <property type="entry name" value="Rad1_Rec1_Rad17"/>
</dbReference>
<evidence type="ECO:0000256" key="6">
    <source>
        <dbReference type="SAM" id="MobiDB-lite"/>
    </source>
</evidence>
<evidence type="ECO:0000313" key="8">
    <source>
        <dbReference type="Proteomes" id="UP000019373"/>
    </source>
</evidence>
<dbReference type="GO" id="GO:0030896">
    <property type="term" value="C:checkpoint clamp complex"/>
    <property type="evidence" value="ECO:0007669"/>
    <property type="project" value="TreeGrafter"/>
</dbReference>
<proteinExistence type="inferred from homology"/>
<accession>U1HKQ3</accession>
<keyword evidence="8" id="KW-1185">Reference proteome</keyword>
<evidence type="ECO:0000256" key="5">
    <source>
        <dbReference type="ARBA" id="ARBA00023242"/>
    </source>
</evidence>
<dbReference type="GeneID" id="19237406"/>
<dbReference type="Gene3D" id="3.70.10.10">
    <property type="match status" value="1"/>
</dbReference>
<keyword evidence="3" id="KW-0227">DNA damage</keyword>
<dbReference type="OMA" id="WSQAYKF"/>
<dbReference type="OrthoDB" id="337581at2759"/>
<feature type="compositionally biased region" description="Polar residues" evidence="6">
    <location>
        <begin position="250"/>
        <end position="260"/>
    </location>
</feature>
<evidence type="ECO:0000256" key="4">
    <source>
        <dbReference type="ARBA" id="ARBA00023204"/>
    </source>
</evidence>